<dbReference type="InterPro" id="IPR007325">
    <property type="entry name" value="KFase/CYL"/>
</dbReference>
<dbReference type="InterPro" id="IPR037175">
    <property type="entry name" value="KFase_sf"/>
</dbReference>
<dbReference type="GO" id="GO:0004061">
    <property type="term" value="F:arylformamidase activity"/>
    <property type="evidence" value="ECO:0007669"/>
    <property type="project" value="InterPro"/>
</dbReference>
<dbReference type="RefSeq" id="WP_064279504.1">
    <property type="nucleotide sequence ID" value="NZ_LWCS01000001.1"/>
</dbReference>
<dbReference type="Gene3D" id="3.50.30.50">
    <property type="entry name" value="Putative cyclase"/>
    <property type="match status" value="1"/>
</dbReference>
<dbReference type="Proteomes" id="UP000078396">
    <property type="component" value="Unassembled WGS sequence"/>
</dbReference>
<dbReference type="PANTHER" id="PTHR34861">
    <property type="match status" value="1"/>
</dbReference>
<name>A0A178M259_MYCIR</name>
<comment type="caution">
    <text evidence="1">The sequence shown here is derived from an EMBL/GenBank/DDBJ whole genome shotgun (WGS) entry which is preliminary data.</text>
</comment>
<dbReference type="Pfam" id="PF04199">
    <property type="entry name" value="Cyclase"/>
    <property type="match status" value="1"/>
</dbReference>
<protein>
    <recommendedName>
        <fullName evidence="3">Cyclase</fullName>
    </recommendedName>
</protein>
<accession>A0A178M259</accession>
<dbReference type="EMBL" id="LWCS01000001">
    <property type="protein sequence ID" value="OAN42160.1"/>
    <property type="molecule type" value="Genomic_DNA"/>
</dbReference>
<reference evidence="1 2" key="1">
    <citation type="submission" date="2016-04" db="EMBL/GenBank/DDBJ databases">
        <title>Draft Genome Sequences of Staphylococcus capitis Strain H36, S. capitis Strain H65, S. cohnii Strain H62, S. hominis Strain H69, Mycobacterium iranicum Strain H39, Plantibacter sp. Strain H53, Pseudomonas oryzihabitans Strain H72, and Microbacterium sp. Strain H83, isolated from residential settings.</title>
        <authorList>
            <person name="Lymperopoulou D."/>
            <person name="Adams R.I."/>
            <person name="Lindow S."/>
            <person name="Coil D.A."/>
            <person name="Jospin G."/>
            <person name="Eisen J.A."/>
        </authorList>
    </citation>
    <scope>NUCLEOTIDE SEQUENCE [LARGE SCALE GENOMIC DNA]</scope>
    <source>
        <strain evidence="1 2">H39</strain>
    </source>
</reference>
<gene>
    <name evidence="1" type="ORF">A4X20_00060</name>
</gene>
<sequence>MTDQQLEQDWQRLRDAAERCKNWGKWGEDDQAGTVNYITPEMIRAASALVTDGRVFSLSIDYGETGPQSGHLRRFNPMSFMMRDGDDAYARALAGTPQGIGAADDVLIMAAQGATHWDALGHMFFDSKMWNGYDARLVSSMGAEKNDISNYRDKIVGRGVLLDLPRWAGVDWLEPGRAVTGDDLQACADTQHVAVGTGDILLIRFGQITQVRAEGSWGTYAGGDAPGLAFDTLDWLFHKEIAGIGVDTWGAEVRPNDVSAVNQPWHRVALPSIGLLVGEIFDLDALAEDCANDGRYEFFFSACPLPVIGSVGGPINPVVVK</sequence>
<dbReference type="PANTHER" id="PTHR34861:SF10">
    <property type="entry name" value="CYCLASE"/>
    <property type="match status" value="1"/>
</dbReference>
<proteinExistence type="predicted"/>
<evidence type="ECO:0000313" key="1">
    <source>
        <dbReference type="EMBL" id="OAN42160.1"/>
    </source>
</evidence>
<dbReference type="OrthoDB" id="7067800at2"/>
<dbReference type="AlphaFoldDB" id="A0A178M259"/>
<dbReference type="SUPFAM" id="SSF102198">
    <property type="entry name" value="Putative cyclase"/>
    <property type="match status" value="1"/>
</dbReference>
<dbReference type="GO" id="GO:0019441">
    <property type="term" value="P:L-tryptophan catabolic process to kynurenine"/>
    <property type="evidence" value="ECO:0007669"/>
    <property type="project" value="InterPro"/>
</dbReference>
<evidence type="ECO:0008006" key="3">
    <source>
        <dbReference type="Google" id="ProtNLM"/>
    </source>
</evidence>
<organism evidence="1 2">
    <name type="scientific">Mycolicibacterium iranicum</name>
    <name type="common">Mycobacterium iranicum</name>
    <dbReference type="NCBI Taxonomy" id="912594"/>
    <lineage>
        <taxon>Bacteria</taxon>
        <taxon>Bacillati</taxon>
        <taxon>Actinomycetota</taxon>
        <taxon>Actinomycetes</taxon>
        <taxon>Mycobacteriales</taxon>
        <taxon>Mycobacteriaceae</taxon>
        <taxon>Mycolicibacterium</taxon>
    </lineage>
</organism>
<evidence type="ECO:0000313" key="2">
    <source>
        <dbReference type="Proteomes" id="UP000078396"/>
    </source>
</evidence>